<dbReference type="RefSeq" id="WP_371841477.1">
    <property type="nucleotide sequence ID" value="NZ_JBGMEK010000119.1"/>
</dbReference>
<sequence length="106" mass="11842">MPSCKIFIESSKLVPDSVPAIFNEIIIEGLEAKGEHAVTAVVESNYVEPSGCYIEIVCCQKPARTHQALQKLAIRLDETARRIFQIDEPIRVRILLFDEDLVSGTN</sequence>
<comment type="caution">
    <text evidence="1">The sequence shown here is derived from an EMBL/GenBank/DDBJ whole genome shotgun (WGS) entry which is preliminary data.</text>
</comment>
<evidence type="ECO:0008006" key="3">
    <source>
        <dbReference type="Google" id="ProtNLM"/>
    </source>
</evidence>
<name>A0ABV4P5L8_9GAMM</name>
<dbReference type="EMBL" id="JBGMEK010000119">
    <property type="protein sequence ID" value="MFA0813665.1"/>
    <property type="molecule type" value="Genomic_DNA"/>
</dbReference>
<organism evidence="1 2">
    <name type="scientific">Microbulbifer epialgicus</name>
    <dbReference type="NCBI Taxonomy" id="393907"/>
    <lineage>
        <taxon>Bacteria</taxon>
        <taxon>Pseudomonadati</taxon>
        <taxon>Pseudomonadota</taxon>
        <taxon>Gammaproteobacteria</taxon>
        <taxon>Cellvibrionales</taxon>
        <taxon>Microbulbiferaceae</taxon>
        <taxon>Microbulbifer</taxon>
    </lineage>
</organism>
<evidence type="ECO:0000313" key="2">
    <source>
        <dbReference type="Proteomes" id="UP001569428"/>
    </source>
</evidence>
<protein>
    <recommendedName>
        <fullName evidence="3">5-carboxymethyl-2-hydroxymuconate isomerase</fullName>
    </recommendedName>
</protein>
<proteinExistence type="predicted"/>
<gene>
    <name evidence="1" type="ORF">ACCI49_22510</name>
</gene>
<dbReference type="Proteomes" id="UP001569428">
    <property type="component" value="Unassembled WGS sequence"/>
</dbReference>
<accession>A0ABV4P5L8</accession>
<keyword evidence="2" id="KW-1185">Reference proteome</keyword>
<evidence type="ECO:0000313" key="1">
    <source>
        <dbReference type="EMBL" id="MFA0813665.1"/>
    </source>
</evidence>
<reference evidence="1 2" key="1">
    <citation type="submission" date="2024-08" db="EMBL/GenBank/DDBJ databases">
        <authorList>
            <person name="Ishaq N."/>
        </authorList>
    </citation>
    <scope>NUCLEOTIDE SEQUENCE [LARGE SCALE GENOMIC DNA]</scope>
    <source>
        <strain evidence="1 2">DSM 18651</strain>
    </source>
</reference>